<dbReference type="EMBL" id="QBKR01000003">
    <property type="protein sequence ID" value="PTX64375.1"/>
    <property type="molecule type" value="Genomic_DNA"/>
</dbReference>
<keyword evidence="1" id="KW-0472">Membrane</keyword>
<keyword evidence="1" id="KW-0812">Transmembrane</keyword>
<proteinExistence type="predicted"/>
<dbReference type="PANTHER" id="PTHR40031:SF1">
    <property type="entry name" value="MEMBRANE-BOUND METAL-DEPENDENT HYDROLASE"/>
    <property type="match status" value="1"/>
</dbReference>
<dbReference type="PANTHER" id="PTHR40031">
    <property type="entry name" value="HYPOTHETICAL MEMBRANE SPANNING PROTEIN"/>
    <property type="match status" value="1"/>
</dbReference>
<dbReference type="InterPro" id="IPR007404">
    <property type="entry name" value="YdjM-like"/>
</dbReference>
<reference evidence="2 3" key="1">
    <citation type="submission" date="2018-04" db="EMBL/GenBank/DDBJ databases">
        <title>Genomic Encyclopedia of Archaeal and Bacterial Type Strains, Phase II (KMG-II): from individual species to whole genera.</title>
        <authorList>
            <person name="Goeker M."/>
        </authorList>
    </citation>
    <scope>NUCLEOTIDE SEQUENCE [LARGE SCALE GENOMIC DNA]</scope>
    <source>
        <strain evidence="2 3">DSM 45787</strain>
    </source>
</reference>
<evidence type="ECO:0000256" key="1">
    <source>
        <dbReference type="SAM" id="Phobius"/>
    </source>
</evidence>
<dbReference type="RefSeq" id="WP_108021930.1">
    <property type="nucleotide sequence ID" value="NZ_QBKR01000003.1"/>
</dbReference>
<feature type="transmembrane region" description="Helical" evidence="1">
    <location>
        <begin position="69"/>
        <end position="88"/>
    </location>
</feature>
<dbReference type="InterPro" id="IPR053170">
    <property type="entry name" value="Transcription_regulator"/>
</dbReference>
<feature type="transmembrane region" description="Helical" evidence="1">
    <location>
        <begin position="159"/>
        <end position="178"/>
    </location>
</feature>
<keyword evidence="3" id="KW-1185">Reference proteome</keyword>
<name>A0A2T6C7T5_9BACL</name>
<feature type="transmembrane region" description="Helical" evidence="1">
    <location>
        <begin position="133"/>
        <end position="153"/>
    </location>
</feature>
<comment type="caution">
    <text evidence="2">The sequence shown here is derived from an EMBL/GenBank/DDBJ whole genome shotgun (WGS) entry which is preliminary data.</text>
</comment>
<dbReference type="AlphaFoldDB" id="A0A2T6C7T5"/>
<sequence length="319" mass="36687">MDTASHVLMGVTLAGLAHTDPAVAGDPALSKAVIAGCVFGSNAPDLDGMTRFKGYASYLRHHRGVTHSVFAWLLWPVLIGSLLIPLFQVDEHVFFLWIWILVGVLFHVFLDVLNTYGTQWAWPFSKKWFHLDILSIFEPFLFFLHFAGLLLWWSGISAASVFPGVYAATFVYIAVRALQHRHLVRRVREYFGERGSCQVTPTLHWFHWVFVMETSKCFHTGKVVYGNIILQDTYPKASDSPIIRASMETDGVRAFLSFAQRIHVSWKEKKDGYLVSWSDVRFWYDRKLSFGVDIQLDRNLSVREQKLGWRKKAWDPPYV</sequence>
<dbReference type="Pfam" id="PF04307">
    <property type="entry name" value="YdjM"/>
    <property type="match status" value="1"/>
</dbReference>
<accession>A0A2T6C7T5</accession>
<dbReference type="Proteomes" id="UP000244240">
    <property type="component" value="Unassembled WGS sequence"/>
</dbReference>
<gene>
    <name evidence="2" type="ORF">C8P63_103161</name>
</gene>
<evidence type="ECO:0000313" key="2">
    <source>
        <dbReference type="EMBL" id="PTX64375.1"/>
    </source>
</evidence>
<dbReference type="OrthoDB" id="110250at2"/>
<protein>
    <submittedName>
        <fullName evidence="2">Inner membrane protein</fullName>
    </submittedName>
</protein>
<feature type="transmembrane region" description="Helical" evidence="1">
    <location>
        <begin position="94"/>
        <end position="113"/>
    </location>
</feature>
<organism evidence="2 3">
    <name type="scientific">Melghirimyces profundicolus</name>
    <dbReference type="NCBI Taxonomy" id="1242148"/>
    <lineage>
        <taxon>Bacteria</taxon>
        <taxon>Bacillati</taxon>
        <taxon>Bacillota</taxon>
        <taxon>Bacilli</taxon>
        <taxon>Bacillales</taxon>
        <taxon>Thermoactinomycetaceae</taxon>
        <taxon>Melghirimyces</taxon>
    </lineage>
</organism>
<evidence type="ECO:0000313" key="3">
    <source>
        <dbReference type="Proteomes" id="UP000244240"/>
    </source>
</evidence>
<keyword evidence="1" id="KW-1133">Transmembrane helix</keyword>